<keyword evidence="2" id="KW-1185">Reference proteome</keyword>
<evidence type="ECO:0000313" key="2">
    <source>
        <dbReference type="Proteomes" id="UP000222788"/>
    </source>
</evidence>
<name>A0A2C5WY75_9PEZI</name>
<reference evidence="1 2" key="1">
    <citation type="journal article" date="2013" name="Fungal Biol.">
        <title>Analysis of microsatellite markers in the genome of the plant pathogen Ceratocystis fimbriata.</title>
        <authorList>
            <person name="Simpson M.C."/>
            <person name="Wilken P.M."/>
            <person name="Coetzee M.P."/>
            <person name="Wingfield M.J."/>
            <person name="Wingfield B.D."/>
        </authorList>
    </citation>
    <scope>NUCLEOTIDE SEQUENCE [LARGE SCALE GENOMIC DNA]</scope>
    <source>
        <strain evidence="1 2">CBS 114723</strain>
    </source>
</reference>
<dbReference type="InterPro" id="IPR036291">
    <property type="entry name" value="NAD(P)-bd_dom_sf"/>
</dbReference>
<sequence length="129" mass="14239">MGPEAPFKAYPGYIMYLVTTLIFNHDTLDIPGCDDGEPEGTEINIKVNVIGTFLLSLNLFPVPQISQAKTGQTSVIVIVSPSAHFNVEPSIFDAFYQNKQSHLHNRYNVSKQLEAMLVRSIAAAMKESP</sequence>
<dbReference type="SUPFAM" id="SSF51735">
    <property type="entry name" value="NAD(P)-binding Rossmann-fold domains"/>
    <property type="match status" value="1"/>
</dbReference>
<evidence type="ECO:0000313" key="1">
    <source>
        <dbReference type="EMBL" id="PHH50957.1"/>
    </source>
</evidence>
<dbReference type="OrthoDB" id="542013at2759"/>
<reference evidence="1 2" key="2">
    <citation type="journal article" date="2013" name="IMA Fungus">
        <title>IMA Genome-F 1: Ceratocystis fimbriata: Draft nuclear genome sequence for the plant pathogen, Ceratocystis fimbriata.</title>
        <authorList>
            <person name="Wilken P.M."/>
            <person name="Steenkamp E.T."/>
            <person name="Wingfield M.J."/>
            <person name="de Beer Z.W."/>
            <person name="Wingfield B.D."/>
        </authorList>
    </citation>
    <scope>NUCLEOTIDE SEQUENCE [LARGE SCALE GENOMIC DNA]</scope>
    <source>
        <strain evidence="1 2">CBS 114723</strain>
    </source>
</reference>
<accession>A0A2C5WY75</accession>
<dbReference type="Gene3D" id="3.40.50.720">
    <property type="entry name" value="NAD(P)-binding Rossmann-like Domain"/>
    <property type="match status" value="1"/>
</dbReference>
<dbReference type="AlphaFoldDB" id="A0A2C5WY75"/>
<dbReference type="Proteomes" id="UP000222788">
    <property type="component" value="Unassembled WGS sequence"/>
</dbReference>
<comment type="caution">
    <text evidence="1">The sequence shown here is derived from an EMBL/GenBank/DDBJ whole genome shotgun (WGS) entry which is preliminary data.</text>
</comment>
<protein>
    <submittedName>
        <fullName evidence="1">Uncharacterized protein</fullName>
    </submittedName>
</protein>
<organism evidence="1 2">
    <name type="scientific">Ceratocystis fimbriata CBS 114723</name>
    <dbReference type="NCBI Taxonomy" id="1035309"/>
    <lineage>
        <taxon>Eukaryota</taxon>
        <taxon>Fungi</taxon>
        <taxon>Dikarya</taxon>
        <taxon>Ascomycota</taxon>
        <taxon>Pezizomycotina</taxon>
        <taxon>Sordariomycetes</taxon>
        <taxon>Hypocreomycetidae</taxon>
        <taxon>Microascales</taxon>
        <taxon>Ceratocystidaceae</taxon>
        <taxon>Ceratocystis</taxon>
    </lineage>
</organism>
<gene>
    <name evidence="1" type="ORF">CFIMG_004667RA</name>
</gene>
<proteinExistence type="predicted"/>
<dbReference type="STRING" id="1035309.A0A2C5WY75"/>
<dbReference type="EMBL" id="APWK03000107">
    <property type="protein sequence ID" value="PHH50957.1"/>
    <property type="molecule type" value="Genomic_DNA"/>
</dbReference>